<dbReference type="PANTHER" id="PTHR44591:SF18">
    <property type="entry name" value="REGULATORY PROTEIN"/>
    <property type="match status" value="1"/>
</dbReference>
<dbReference type="EMBL" id="DTLI01000165">
    <property type="protein sequence ID" value="HHS52579.1"/>
    <property type="molecule type" value="Genomic_DNA"/>
</dbReference>
<organism evidence="4">
    <name type="scientific">candidate division WOR-3 bacterium</name>
    <dbReference type="NCBI Taxonomy" id="2052148"/>
    <lineage>
        <taxon>Bacteria</taxon>
        <taxon>Bacteria division WOR-3</taxon>
    </lineage>
</organism>
<sequence>MTMRILWIDDEIDLLRPYIYSLRQKGYEVETATNGPDGLELVKTKDFDLVLLDEIMSGMDGLAVLKRLKEIDPHILVAMVTKSEEEALMNEAYAKLVDDFVVKPFTPIQITAVLKRLLEKKKLISERIAQDYATTIAQIQTYDFNHQDWLNYYISSIRWANLLQRFGDEALKESFEQIRRENNSVFSRYITEVYRDWLKGKNSPILSHQFLEIFILPRLGKKPHYLFIFDSMRLDQWFILVPILREFFEVETKYFYSILPTATPYARNAMFAGLLPLTILRNYPSLWVFDETGQNRFEPELLQHQLARHRYQGKTVFLKVAHNEDIAVNRPAFLARENQFAILVVNFLDLLIHSIKTNQLLEEIVTSEYSLLGLTRLWFTGSEIYRILMELRKRDCEITITSDHGFIKVGRPLVIYGGREISTNLRYKYGGALRTDERNAILLSDPEEFMLPREHLGTKFAIAKSDYYFIYPTKPREYEKTYKYTYQHGGVSLEEMILPVGILKPKGLG</sequence>
<protein>
    <submittedName>
        <fullName evidence="4">Response regulator</fullName>
    </submittedName>
</protein>
<reference evidence="4" key="1">
    <citation type="journal article" date="2020" name="mSystems">
        <title>Genome- and Community-Level Interaction Insights into Carbon Utilization and Element Cycling Functions of Hydrothermarchaeota in Hydrothermal Sediment.</title>
        <authorList>
            <person name="Zhou Z."/>
            <person name="Liu Y."/>
            <person name="Xu W."/>
            <person name="Pan J."/>
            <person name="Luo Z.H."/>
            <person name="Li M."/>
        </authorList>
    </citation>
    <scope>NUCLEOTIDE SEQUENCE [LARGE SCALE GENOMIC DNA]</scope>
    <source>
        <strain evidence="4">SpSt-876</strain>
    </source>
</reference>
<dbReference type="InterPro" id="IPR001789">
    <property type="entry name" value="Sig_transdc_resp-reg_receiver"/>
</dbReference>
<dbReference type="AlphaFoldDB" id="A0A7C6EDE4"/>
<evidence type="ECO:0000256" key="1">
    <source>
        <dbReference type="ARBA" id="ARBA00022553"/>
    </source>
</evidence>
<dbReference type="InterPro" id="IPR011006">
    <property type="entry name" value="CheY-like_superfamily"/>
</dbReference>
<dbReference type="SMART" id="SM00448">
    <property type="entry name" value="REC"/>
    <property type="match status" value="1"/>
</dbReference>
<feature type="modified residue" description="4-aspartylphosphate" evidence="2">
    <location>
        <position position="53"/>
    </location>
</feature>
<proteinExistence type="predicted"/>
<keyword evidence="1 2" id="KW-0597">Phosphoprotein</keyword>
<name>A0A7C6EDE4_UNCW3</name>
<gene>
    <name evidence="4" type="ORF">ENW73_06915</name>
</gene>
<accession>A0A7C6EDE4</accession>
<dbReference type="GO" id="GO:0000160">
    <property type="term" value="P:phosphorelay signal transduction system"/>
    <property type="evidence" value="ECO:0007669"/>
    <property type="project" value="InterPro"/>
</dbReference>
<dbReference type="CDD" id="cd00156">
    <property type="entry name" value="REC"/>
    <property type="match status" value="1"/>
</dbReference>
<dbReference type="PROSITE" id="PS50110">
    <property type="entry name" value="RESPONSE_REGULATORY"/>
    <property type="match status" value="1"/>
</dbReference>
<evidence type="ECO:0000259" key="3">
    <source>
        <dbReference type="PROSITE" id="PS50110"/>
    </source>
</evidence>
<dbReference type="InterPro" id="IPR050595">
    <property type="entry name" value="Bact_response_regulator"/>
</dbReference>
<dbReference type="SUPFAM" id="SSF52172">
    <property type="entry name" value="CheY-like"/>
    <property type="match status" value="1"/>
</dbReference>
<dbReference type="PANTHER" id="PTHR44591">
    <property type="entry name" value="STRESS RESPONSE REGULATOR PROTEIN 1"/>
    <property type="match status" value="1"/>
</dbReference>
<dbReference type="Pfam" id="PF08665">
    <property type="entry name" value="PglZ"/>
    <property type="match status" value="1"/>
</dbReference>
<comment type="caution">
    <text evidence="4">The sequence shown here is derived from an EMBL/GenBank/DDBJ whole genome shotgun (WGS) entry which is preliminary data.</text>
</comment>
<dbReference type="SUPFAM" id="SSF53649">
    <property type="entry name" value="Alkaline phosphatase-like"/>
    <property type="match status" value="1"/>
</dbReference>
<dbReference type="Pfam" id="PF00072">
    <property type="entry name" value="Response_reg"/>
    <property type="match status" value="1"/>
</dbReference>
<dbReference type="Gene3D" id="3.40.50.2300">
    <property type="match status" value="1"/>
</dbReference>
<evidence type="ECO:0000256" key="2">
    <source>
        <dbReference type="PROSITE-ProRule" id="PRU00169"/>
    </source>
</evidence>
<evidence type="ECO:0000313" key="4">
    <source>
        <dbReference type="EMBL" id="HHS52579.1"/>
    </source>
</evidence>
<feature type="domain" description="Response regulatory" evidence="3">
    <location>
        <begin position="4"/>
        <end position="118"/>
    </location>
</feature>
<dbReference type="InterPro" id="IPR017850">
    <property type="entry name" value="Alkaline_phosphatase_core_sf"/>
</dbReference>